<organism evidence="2 3">
    <name type="scientific">Colletotrichum zoysiae</name>
    <dbReference type="NCBI Taxonomy" id="1216348"/>
    <lineage>
        <taxon>Eukaryota</taxon>
        <taxon>Fungi</taxon>
        <taxon>Dikarya</taxon>
        <taxon>Ascomycota</taxon>
        <taxon>Pezizomycotina</taxon>
        <taxon>Sordariomycetes</taxon>
        <taxon>Hypocreomycetidae</taxon>
        <taxon>Glomerellales</taxon>
        <taxon>Glomerellaceae</taxon>
        <taxon>Colletotrichum</taxon>
        <taxon>Colletotrichum graminicola species complex</taxon>
    </lineage>
</organism>
<name>A0AAD9H6L4_9PEZI</name>
<keyword evidence="3" id="KW-1185">Reference proteome</keyword>
<keyword evidence="1" id="KW-0472">Membrane</keyword>
<protein>
    <submittedName>
        <fullName evidence="2">Uncharacterized protein</fullName>
    </submittedName>
</protein>
<proteinExistence type="predicted"/>
<gene>
    <name evidence="2" type="ORF">LX32DRAFT_645260</name>
</gene>
<keyword evidence="1" id="KW-1133">Transmembrane helix</keyword>
<reference evidence="2" key="1">
    <citation type="submission" date="2021-06" db="EMBL/GenBank/DDBJ databases">
        <title>Comparative genomics, transcriptomics and evolutionary studies reveal genomic signatures of adaptation to plant cell wall in hemibiotrophic fungi.</title>
        <authorList>
            <consortium name="DOE Joint Genome Institute"/>
            <person name="Baroncelli R."/>
            <person name="Diaz J.F."/>
            <person name="Benocci T."/>
            <person name="Peng M."/>
            <person name="Battaglia E."/>
            <person name="Haridas S."/>
            <person name="Andreopoulos W."/>
            <person name="Labutti K."/>
            <person name="Pangilinan J."/>
            <person name="Floch G.L."/>
            <person name="Makela M.R."/>
            <person name="Henrissat B."/>
            <person name="Grigoriev I.V."/>
            <person name="Crouch J.A."/>
            <person name="De Vries R.P."/>
            <person name="Sukno S.A."/>
            <person name="Thon M.R."/>
        </authorList>
    </citation>
    <scope>NUCLEOTIDE SEQUENCE</scope>
    <source>
        <strain evidence="2">MAFF235873</strain>
    </source>
</reference>
<dbReference type="EMBL" id="MU843028">
    <property type="protein sequence ID" value="KAK2022746.1"/>
    <property type="molecule type" value="Genomic_DNA"/>
</dbReference>
<evidence type="ECO:0000313" key="3">
    <source>
        <dbReference type="Proteomes" id="UP001232148"/>
    </source>
</evidence>
<feature type="transmembrane region" description="Helical" evidence="1">
    <location>
        <begin position="12"/>
        <end position="30"/>
    </location>
</feature>
<sequence>MGKPMATTGYITISRIAFLCLMPLTILTYLPSQLKTSTVVAATTRPLSSFSLRCSLASQC</sequence>
<dbReference type="Proteomes" id="UP001232148">
    <property type="component" value="Unassembled WGS sequence"/>
</dbReference>
<keyword evidence="1" id="KW-0812">Transmembrane</keyword>
<comment type="caution">
    <text evidence="2">The sequence shown here is derived from an EMBL/GenBank/DDBJ whole genome shotgun (WGS) entry which is preliminary data.</text>
</comment>
<accession>A0AAD9H6L4</accession>
<dbReference type="AlphaFoldDB" id="A0AAD9H6L4"/>
<evidence type="ECO:0000313" key="2">
    <source>
        <dbReference type="EMBL" id="KAK2022746.1"/>
    </source>
</evidence>
<evidence type="ECO:0000256" key="1">
    <source>
        <dbReference type="SAM" id="Phobius"/>
    </source>
</evidence>